<reference evidence="1" key="1">
    <citation type="submission" date="2019-08" db="EMBL/GenBank/DDBJ databases">
        <authorList>
            <person name="Kucharzyk K."/>
            <person name="Murdoch R.W."/>
            <person name="Higgins S."/>
            <person name="Loffler F."/>
        </authorList>
    </citation>
    <scope>NUCLEOTIDE SEQUENCE</scope>
</reference>
<comment type="caution">
    <text evidence="1">The sequence shown here is derived from an EMBL/GenBank/DDBJ whole genome shotgun (WGS) entry which is preliminary data.</text>
</comment>
<proteinExistence type="predicted"/>
<accession>A0A645DBL1</accession>
<name>A0A645DBL1_9ZZZZ</name>
<dbReference type="EMBL" id="VSSQ01034131">
    <property type="protein sequence ID" value="MPM85972.1"/>
    <property type="molecule type" value="Genomic_DNA"/>
</dbReference>
<evidence type="ECO:0000313" key="1">
    <source>
        <dbReference type="EMBL" id="MPM85972.1"/>
    </source>
</evidence>
<dbReference type="AlphaFoldDB" id="A0A645DBL1"/>
<protein>
    <submittedName>
        <fullName evidence="1">Uncharacterized protein</fullName>
    </submittedName>
</protein>
<sequence length="60" mass="7109">MEPVVDGAYHLTTACRQTLGKLPVYSAQRRYVHNKRYLGKLFYKMCLYDLKYFGDLKVFV</sequence>
<gene>
    <name evidence="1" type="ORF">SDC9_133055</name>
</gene>
<organism evidence="1">
    <name type="scientific">bioreactor metagenome</name>
    <dbReference type="NCBI Taxonomy" id="1076179"/>
    <lineage>
        <taxon>unclassified sequences</taxon>
        <taxon>metagenomes</taxon>
        <taxon>ecological metagenomes</taxon>
    </lineage>
</organism>